<proteinExistence type="predicted"/>
<evidence type="ECO:0000313" key="3">
    <source>
        <dbReference type="Proteomes" id="UP000054047"/>
    </source>
</evidence>
<dbReference type="Proteomes" id="UP000054047">
    <property type="component" value="Unassembled WGS sequence"/>
</dbReference>
<organism evidence="2 3">
    <name type="scientific">Ancylostoma duodenale</name>
    <dbReference type="NCBI Taxonomy" id="51022"/>
    <lineage>
        <taxon>Eukaryota</taxon>
        <taxon>Metazoa</taxon>
        <taxon>Ecdysozoa</taxon>
        <taxon>Nematoda</taxon>
        <taxon>Chromadorea</taxon>
        <taxon>Rhabditida</taxon>
        <taxon>Rhabditina</taxon>
        <taxon>Rhabditomorpha</taxon>
        <taxon>Strongyloidea</taxon>
        <taxon>Ancylostomatidae</taxon>
        <taxon>Ancylostomatinae</taxon>
        <taxon>Ancylostoma</taxon>
    </lineage>
</organism>
<gene>
    <name evidence="2" type="ORF">ANCDUO_23925</name>
</gene>
<protein>
    <recommendedName>
        <fullName evidence="1">Thiolase N-terminal domain-containing protein</fullName>
    </recommendedName>
</protein>
<dbReference type="Pfam" id="PF00108">
    <property type="entry name" value="Thiolase_N"/>
    <property type="match status" value="1"/>
</dbReference>
<accession>A0A0C2FBT0</accession>
<sequence length="67" mass="7499">EQDEFALRSHTLAKAAADAGKLKNIIPVFLDGKKPHTIKLVQLLTYPLLGREADNGIRISTMEKWLL</sequence>
<reference evidence="2 3" key="1">
    <citation type="submission" date="2013-12" db="EMBL/GenBank/DDBJ databases">
        <title>Draft genome of the parsitic nematode Ancylostoma duodenale.</title>
        <authorList>
            <person name="Mitreva M."/>
        </authorList>
    </citation>
    <scope>NUCLEOTIDE SEQUENCE [LARGE SCALE GENOMIC DNA]</scope>
    <source>
        <strain evidence="2 3">Zhejiang</strain>
    </source>
</reference>
<feature type="non-terminal residue" evidence="2">
    <location>
        <position position="1"/>
    </location>
</feature>
<dbReference type="EMBL" id="KN770343">
    <property type="protein sequence ID" value="KIH46025.1"/>
    <property type="molecule type" value="Genomic_DNA"/>
</dbReference>
<dbReference type="Gene3D" id="3.40.47.10">
    <property type="match status" value="1"/>
</dbReference>
<dbReference type="AlphaFoldDB" id="A0A0C2FBT0"/>
<evidence type="ECO:0000259" key="1">
    <source>
        <dbReference type="Pfam" id="PF00108"/>
    </source>
</evidence>
<dbReference type="GO" id="GO:0016747">
    <property type="term" value="F:acyltransferase activity, transferring groups other than amino-acyl groups"/>
    <property type="evidence" value="ECO:0007669"/>
    <property type="project" value="InterPro"/>
</dbReference>
<dbReference type="InterPro" id="IPR020616">
    <property type="entry name" value="Thiolase_N"/>
</dbReference>
<feature type="domain" description="Thiolase N-terminal" evidence="1">
    <location>
        <begin position="1"/>
        <end position="37"/>
    </location>
</feature>
<dbReference type="InterPro" id="IPR016039">
    <property type="entry name" value="Thiolase-like"/>
</dbReference>
<evidence type="ECO:0000313" key="2">
    <source>
        <dbReference type="EMBL" id="KIH46025.1"/>
    </source>
</evidence>
<keyword evidence="3" id="KW-1185">Reference proteome</keyword>
<name>A0A0C2FBT0_9BILA</name>